<sequence length="302" mass="32900">MQFTILTLLLTLFVSSLVRANDPDLDQSILDAEMNILLSDFTNNEISYVSYIYMNAPSLGAMLYSYQEIYETNKQATYTDINLSEFSAMVQPMPMYTVRVSEQLEQAVASVERTYVSPFSLPTAYTTTVVEGASTVSEVISFISTNVNGLPATQTTTSTIPPPFSLPSAYTTTIADGASTVSEVISFISTNMNGLPATQTTTSVIPPAYSQPAVYNTTFVYENTTVTGLISFSPKIGASGQTITATATSLFPVLRMRTVTTTVWEPFTSTMFTTDSPMTINSTVWITTTIKNTVDEPVTLRI</sequence>
<accession>G0VHQ7</accession>
<evidence type="ECO:0000313" key="3">
    <source>
        <dbReference type="Proteomes" id="UP000001640"/>
    </source>
</evidence>
<protein>
    <submittedName>
        <fullName evidence="2">Uncharacterized protein</fullName>
    </submittedName>
</protein>
<dbReference type="AlphaFoldDB" id="G0VHQ7"/>
<dbReference type="RefSeq" id="XP_003677294.1">
    <property type="nucleotide sequence ID" value="XM_003677246.1"/>
</dbReference>
<feature type="signal peptide" evidence="1">
    <location>
        <begin position="1"/>
        <end position="20"/>
    </location>
</feature>
<feature type="chain" id="PRO_5003411128" evidence="1">
    <location>
        <begin position="21"/>
        <end position="302"/>
    </location>
</feature>
<dbReference type="KEGG" id="ncs:NCAS_0G00540"/>
<keyword evidence="1" id="KW-0732">Signal</keyword>
<evidence type="ECO:0000313" key="2">
    <source>
        <dbReference type="EMBL" id="CCC70941.1"/>
    </source>
</evidence>
<gene>
    <name evidence="2" type="primary">NCAS0G00540</name>
    <name evidence="2" type="ordered locus">NCAS_0G00540</name>
</gene>
<dbReference type="Pfam" id="PF20646">
    <property type="entry name" value="Hpf1_C"/>
    <property type="match status" value="2"/>
</dbReference>
<dbReference type="InterPro" id="IPR049451">
    <property type="entry name" value="AWP2-like_YTTT_rpt"/>
</dbReference>
<dbReference type="HOGENOM" id="CLU_1034741_0_0_1"/>
<organism evidence="2 3">
    <name type="scientific">Naumovozyma castellii</name>
    <name type="common">Yeast</name>
    <name type="synonym">Saccharomyces castellii</name>
    <dbReference type="NCBI Taxonomy" id="27288"/>
    <lineage>
        <taxon>Eukaryota</taxon>
        <taxon>Fungi</taxon>
        <taxon>Dikarya</taxon>
        <taxon>Ascomycota</taxon>
        <taxon>Saccharomycotina</taxon>
        <taxon>Saccharomycetes</taxon>
        <taxon>Saccharomycetales</taxon>
        <taxon>Saccharomycetaceae</taxon>
        <taxon>Naumovozyma</taxon>
    </lineage>
</organism>
<reference key="2">
    <citation type="submission" date="2011-08" db="EMBL/GenBank/DDBJ databases">
        <title>Genome sequence of Naumovozyma castellii.</title>
        <authorList>
            <person name="Gordon J.L."/>
            <person name="Armisen D."/>
            <person name="Proux-Wera E."/>
            <person name="OhEigeartaigh S.S."/>
            <person name="Byrne K.P."/>
            <person name="Wolfe K.H."/>
        </authorList>
    </citation>
    <scope>NUCLEOTIDE SEQUENCE</scope>
    <source>
        <strain>Type strain:CBS 4309</strain>
    </source>
</reference>
<dbReference type="EMBL" id="HE576758">
    <property type="protein sequence ID" value="CCC70941.1"/>
    <property type="molecule type" value="Genomic_DNA"/>
</dbReference>
<evidence type="ECO:0000256" key="1">
    <source>
        <dbReference type="SAM" id="SignalP"/>
    </source>
</evidence>
<dbReference type="GeneID" id="96904607"/>
<proteinExistence type="predicted"/>
<dbReference type="Proteomes" id="UP000001640">
    <property type="component" value="Chromosome 7"/>
</dbReference>
<reference evidence="2 3" key="1">
    <citation type="journal article" date="2011" name="Proc. Natl. Acad. Sci. U.S.A.">
        <title>Evolutionary erosion of yeast sex chromosomes by mating-type switching accidents.</title>
        <authorList>
            <person name="Gordon J.L."/>
            <person name="Armisen D."/>
            <person name="Proux-Wera E."/>
            <person name="Oheigeartaigh S.S."/>
            <person name="Byrne K.P."/>
            <person name="Wolfe K.H."/>
        </authorList>
    </citation>
    <scope>NUCLEOTIDE SEQUENCE [LARGE SCALE GENOMIC DNA]</scope>
    <source>
        <strain evidence="3">ATCC 76901 / BCRC 22586 / CBS 4309 / NBRC 1992 / NRRL Y-12630</strain>
    </source>
</reference>
<keyword evidence="3" id="KW-1185">Reference proteome</keyword>
<dbReference type="InParanoid" id="G0VHQ7"/>
<name>G0VHQ7_NAUCA</name>